<feature type="transmembrane region" description="Helical" evidence="1">
    <location>
        <begin position="65"/>
        <end position="86"/>
    </location>
</feature>
<feature type="transmembrane region" description="Helical" evidence="1">
    <location>
        <begin position="243"/>
        <end position="267"/>
    </location>
</feature>
<keyword evidence="1" id="KW-0472">Membrane</keyword>
<dbReference type="EMBL" id="MGAV01000018">
    <property type="protein sequence ID" value="OGK53514.1"/>
    <property type="molecule type" value="Genomic_DNA"/>
</dbReference>
<comment type="caution">
    <text evidence="2">The sequence shown here is derived from an EMBL/GenBank/DDBJ whole genome shotgun (WGS) entry which is preliminary data.</text>
</comment>
<feature type="transmembrane region" description="Helical" evidence="1">
    <location>
        <begin position="98"/>
        <end position="118"/>
    </location>
</feature>
<feature type="transmembrane region" description="Helical" evidence="1">
    <location>
        <begin position="400"/>
        <end position="421"/>
    </location>
</feature>
<feature type="transmembrane region" description="Helical" evidence="1">
    <location>
        <begin position="196"/>
        <end position="223"/>
    </location>
</feature>
<dbReference type="AlphaFoldDB" id="A0A1F7JD40"/>
<feature type="transmembrane region" description="Helical" evidence="1">
    <location>
        <begin position="341"/>
        <end position="359"/>
    </location>
</feature>
<evidence type="ECO:0000256" key="1">
    <source>
        <dbReference type="SAM" id="Phobius"/>
    </source>
</evidence>
<feature type="transmembrane region" description="Helical" evidence="1">
    <location>
        <begin position="314"/>
        <end position="334"/>
    </location>
</feature>
<evidence type="ECO:0008006" key="4">
    <source>
        <dbReference type="Google" id="ProtNLM"/>
    </source>
</evidence>
<proteinExistence type="predicted"/>
<gene>
    <name evidence="2" type="ORF">A3H78_04795</name>
</gene>
<feature type="transmembrane region" description="Helical" evidence="1">
    <location>
        <begin position="138"/>
        <end position="155"/>
    </location>
</feature>
<protein>
    <recommendedName>
        <fullName evidence="4">Glycosyltransferase RgtA/B/C/D-like domain-containing protein</fullName>
    </recommendedName>
</protein>
<name>A0A1F7JD40_9BACT</name>
<reference evidence="2 3" key="1">
    <citation type="journal article" date="2016" name="Nat. Commun.">
        <title>Thousands of microbial genomes shed light on interconnected biogeochemical processes in an aquifer system.</title>
        <authorList>
            <person name="Anantharaman K."/>
            <person name="Brown C.T."/>
            <person name="Hug L.A."/>
            <person name="Sharon I."/>
            <person name="Castelle C.J."/>
            <person name="Probst A.J."/>
            <person name="Thomas B.C."/>
            <person name="Singh A."/>
            <person name="Wilkins M.J."/>
            <person name="Karaoz U."/>
            <person name="Brodie E.L."/>
            <person name="Williams K.H."/>
            <person name="Hubbard S.S."/>
            <person name="Banfield J.F."/>
        </authorList>
    </citation>
    <scope>NUCLEOTIDE SEQUENCE [LARGE SCALE GENOMIC DNA]</scope>
</reference>
<accession>A0A1F7JD40</accession>
<organism evidence="2 3">
    <name type="scientific">Candidatus Roizmanbacteria bacterium RIFCSPLOWO2_02_FULL_36_11</name>
    <dbReference type="NCBI Taxonomy" id="1802071"/>
    <lineage>
        <taxon>Bacteria</taxon>
        <taxon>Candidatus Roizmaniibacteriota</taxon>
    </lineage>
</organism>
<evidence type="ECO:0000313" key="3">
    <source>
        <dbReference type="Proteomes" id="UP000177418"/>
    </source>
</evidence>
<feature type="transmembrane region" description="Helical" evidence="1">
    <location>
        <begin position="365"/>
        <end position="388"/>
    </location>
</feature>
<evidence type="ECO:0000313" key="2">
    <source>
        <dbReference type="EMBL" id="OGK53514.1"/>
    </source>
</evidence>
<sequence length="600" mass="69899">MKKIVFLLLFFLLFYSRSVGLDWGLPYPMHPDERNMADAVLNLKCNVSSFVLHVSWLKTCFNPNFFAYGQFNIYLGYIFALIIHMLRQGMDFNRFDEVIIALRMISFLSSILNAFVLFKIFTLLNRSLKWFKPDDNQFFILKVACWLIIIFVPYGIQFSHFGTTESLLMLFYSLISYLSLKVLIEKKHNTFDLLKVAIFCGLSIATKVSSISFLLIPIISIILKELYKKSKYRKLTKVLLSKLLFLIASLSGIFLIIAVTIIISAIFSWQSIINWNAFISTIRYEVGVGDGSIPVFYTRSFFLSIPIIFQLIKIFPYALGFSQYFLCIVGFICLSWRKKEYIMLRLFFLIYFIPTSFLYAKWTRFISPIFPITTLIVIIMLVEIYLLAKKYKLSKLLLNFGGIILIFLLIIPGISYASIYLNPDVRFSASKWIYQNITTESSILSETANVIDIPILSSFYDTRNIHYDMMVFNFYDLDQDPSLEASLQQNMARANYIIIPSRRIIYNHTCFEDNFKYPSSILNGYEPARCNELAKKYPKLNQYYQELISGKLGFRQVAKITSYPKISVLGRTIMEFPDESAEETWTVFDHPSVTIYKRYD</sequence>
<keyword evidence="1" id="KW-1133">Transmembrane helix</keyword>
<feature type="transmembrane region" description="Helical" evidence="1">
    <location>
        <begin position="167"/>
        <end position="184"/>
    </location>
</feature>
<keyword evidence="1" id="KW-0812">Transmembrane</keyword>
<dbReference type="Proteomes" id="UP000177418">
    <property type="component" value="Unassembled WGS sequence"/>
</dbReference>